<protein>
    <submittedName>
        <fullName evidence="2">Uncharacterized protein</fullName>
    </submittedName>
</protein>
<reference evidence="2" key="1">
    <citation type="submission" date="2019-02" db="EMBL/GenBank/DDBJ databases">
        <authorList>
            <person name="Gruber-Vodicka R. H."/>
            <person name="Seah K. B. B."/>
        </authorList>
    </citation>
    <scope>NUCLEOTIDE SEQUENCE</scope>
    <source>
        <strain evidence="2">BECK_BZ131</strain>
        <strain evidence="1">BECK_BZ15</strain>
    </source>
</reference>
<dbReference type="EMBL" id="CAADFE010000041">
    <property type="protein sequence ID" value="VFJ72944.1"/>
    <property type="molecule type" value="Genomic_DNA"/>
</dbReference>
<proteinExistence type="predicted"/>
<accession>A0A450TVE6</accession>
<evidence type="ECO:0000313" key="1">
    <source>
        <dbReference type="EMBL" id="VFJ55501.1"/>
    </source>
</evidence>
<gene>
    <name evidence="1" type="ORF">BECKFW1821A_GA0114235_105410</name>
    <name evidence="2" type="ORF">BECKFW1821C_GA0114237_10418</name>
</gene>
<sequence length="51" mass="6147">MNVDPIVEEIRKGRREHAARFNYDLNAICNDFRKRETELRNRVVLPPPKRL</sequence>
<dbReference type="AlphaFoldDB" id="A0A450TVE6"/>
<evidence type="ECO:0000313" key="2">
    <source>
        <dbReference type="EMBL" id="VFJ72944.1"/>
    </source>
</evidence>
<dbReference type="EMBL" id="CAADEW010000054">
    <property type="protein sequence ID" value="VFJ55501.1"/>
    <property type="molecule type" value="Genomic_DNA"/>
</dbReference>
<name>A0A450TVE6_9GAMM</name>
<organism evidence="2">
    <name type="scientific">Candidatus Kentrum sp. FW</name>
    <dbReference type="NCBI Taxonomy" id="2126338"/>
    <lineage>
        <taxon>Bacteria</taxon>
        <taxon>Pseudomonadati</taxon>
        <taxon>Pseudomonadota</taxon>
        <taxon>Gammaproteobacteria</taxon>
        <taxon>Candidatus Kentrum</taxon>
    </lineage>
</organism>